<keyword evidence="2" id="KW-0539">Nucleus</keyword>
<comment type="subcellular location">
    <subcellularLocation>
        <location evidence="1">Nucleus</location>
    </subcellularLocation>
</comment>
<feature type="domain" description="Rad21/Rec8-like protein N-terminal" evidence="4">
    <location>
        <begin position="1"/>
        <end position="108"/>
    </location>
</feature>
<evidence type="ECO:0000256" key="1">
    <source>
        <dbReference type="ARBA" id="ARBA00004123"/>
    </source>
</evidence>
<evidence type="ECO:0000256" key="3">
    <source>
        <dbReference type="SAM" id="MobiDB-lite"/>
    </source>
</evidence>
<feature type="region of interest" description="Disordered" evidence="3">
    <location>
        <begin position="113"/>
        <end position="134"/>
    </location>
</feature>
<dbReference type="Pfam" id="PF04825">
    <property type="entry name" value="Rad21_Rec8_N"/>
    <property type="match status" value="1"/>
</dbReference>
<comment type="caution">
    <text evidence="5">The sequence shown here is derived from an EMBL/GenBank/DDBJ whole genome shotgun (WGS) entry which is preliminary data.</text>
</comment>
<evidence type="ECO:0000313" key="5">
    <source>
        <dbReference type="EMBL" id="CAJ0573663.1"/>
    </source>
</evidence>
<dbReference type="GO" id="GO:0005634">
    <property type="term" value="C:nucleus"/>
    <property type="evidence" value="ECO:0007669"/>
    <property type="project" value="UniProtKB-SubCell"/>
</dbReference>
<dbReference type="GO" id="GO:0051177">
    <property type="term" value="P:meiotic sister chromatid cohesion"/>
    <property type="evidence" value="ECO:0007669"/>
    <property type="project" value="TreeGrafter"/>
</dbReference>
<organism evidence="5 6">
    <name type="scientific">Mesorhabditis spiculigera</name>
    <dbReference type="NCBI Taxonomy" id="96644"/>
    <lineage>
        <taxon>Eukaryota</taxon>
        <taxon>Metazoa</taxon>
        <taxon>Ecdysozoa</taxon>
        <taxon>Nematoda</taxon>
        <taxon>Chromadorea</taxon>
        <taxon>Rhabditida</taxon>
        <taxon>Rhabditina</taxon>
        <taxon>Rhabditomorpha</taxon>
        <taxon>Rhabditoidea</taxon>
        <taxon>Rhabditidae</taxon>
        <taxon>Mesorhabditinae</taxon>
        <taxon>Mesorhabditis</taxon>
    </lineage>
</organism>
<keyword evidence="6" id="KW-1185">Reference proteome</keyword>
<dbReference type="AlphaFoldDB" id="A0AA36CRI8"/>
<name>A0AA36CRI8_9BILA</name>
<sequence>MFYDLRILNSRDSNLSLIWRLANSRPTRNVQKAAFLAVDVASACKTLLERIPEPKYSRRGTEEKFSLYLLGRLTYGIVLLYQKQLFFLEMDMKETAANLRGLSSIQFQQKKRQTIEKTPIHKKKRKLSDSEGSRANLSLEQLDQQANRAAIERITLNEPEAIFDWRERSCFGERDELPAPTEEYYQMLASGDIMFSAEHSKDKTAVPQLANNNNGEATLGEKTVPARESQLPFEDIKQVTDAEMLAPGAEFLDPLQQDDLMQDLQFNALDLLDTQPPIEQQLQEMDKEMEELDQKAIDSLHLESLNTADVLAEELSAKRKHQKKKPSKLIIDDDIQLSVRAIKRLMDEIAEGPIKVPPKPSHLPRGQLLAEQLFAQRPLTSINYNKDLDICFPTRGDERFIVDEDDVQIDPLEAIDIGKPPATPLPQVEPLPADELQQLNLMDEMQMNPFDQPMFHDMMHELAPPQQQDEEPEEARRRVSSLAHANRVSLFPQGEGSRLEEDDGVKPLLTELISDRDSTHADRLDTRETFLGNAHLLANDDGQVNMSELVPPHYTTAPLAARRFALLLESLKSGEVLSVFQPDAFDEICIQLPPLAAN</sequence>
<protein>
    <recommendedName>
        <fullName evidence="4">Rad21/Rec8-like protein N-terminal domain-containing protein</fullName>
    </recommendedName>
</protein>
<evidence type="ECO:0000256" key="2">
    <source>
        <dbReference type="ARBA" id="ARBA00023242"/>
    </source>
</evidence>
<evidence type="ECO:0000259" key="4">
    <source>
        <dbReference type="Pfam" id="PF04825"/>
    </source>
</evidence>
<proteinExistence type="predicted"/>
<reference evidence="5" key="1">
    <citation type="submission" date="2023-06" db="EMBL/GenBank/DDBJ databases">
        <authorList>
            <person name="Delattre M."/>
        </authorList>
    </citation>
    <scope>NUCLEOTIDE SEQUENCE</scope>
    <source>
        <strain evidence="5">AF72</strain>
    </source>
</reference>
<dbReference type="GO" id="GO:0030893">
    <property type="term" value="C:meiotic cohesin complex"/>
    <property type="evidence" value="ECO:0007669"/>
    <property type="project" value="TreeGrafter"/>
</dbReference>
<dbReference type="PANTHER" id="PTHR12585">
    <property type="entry name" value="SCC1 / RAD21 FAMILY MEMBER"/>
    <property type="match status" value="1"/>
</dbReference>
<evidence type="ECO:0000313" key="6">
    <source>
        <dbReference type="Proteomes" id="UP001177023"/>
    </source>
</evidence>
<dbReference type="InterPro" id="IPR006910">
    <property type="entry name" value="Rad21_Rec8_N"/>
</dbReference>
<dbReference type="PANTHER" id="PTHR12585:SF27">
    <property type="entry name" value="MEIOTIC RECOMBINATION PROTEIN REC8 HOMOLOG"/>
    <property type="match status" value="1"/>
</dbReference>
<dbReference type="GO" id="GO:0006302">
    <property type="term" value="P:double-strand break repair"/>
    <property type="evidence" value="ECO:0007669"/>
    <property type="project" value="TreeGrafter"/>
</dbReference>
<dbReference type="EMBL" id="CATQJA010002621">
    <property type="protein sequence ID" value="CAJ0573663.1"/>
    <property type="molecule type" value="Genomic_DNA"/>
</dbReference>
<dbReference type="GO" id="GO:0003682">
    <property type="term" value="F:chromatin binding"/>
    <property type="evidence" value="ECO:0007669"/>
    <property type="project" value="TreeGrafter"/>
</dbReference>
<feature type="non-terminal residue" evidence="5">
    <location>
        <position position="598"/>
    </location>
</feature>
<accession>A0AA36CRI8</accession>
<dbReference type="InterPro" id="IPR039781">
    <property type="entry name" value="Rad21/Rec8-like"/>
</dbReference>
<gene>
    <name evidence="5" type="ORF">MSPICULIGERA_LOCUS12016</name>
</gene>
<dbReference type="Proteomes" id="UP001177023">
    <property type="component" value="Unassembled WGS sequence"/>
</dbReference>